<feature type="compositionally biased region" description="Low complexity" evidence="1">
    <location>
        <begin position="128"/>
        <end position="139"/>
    </location>
</feature>
<organism evidence="2 3">
    <name type="scientific">Somion occarium</name>
    <dbReference type="NCBI Taxonomy" id="3059160"/>
    <lineage>
        <taxon>Eukaryota</taxon>
        <taxon>Fungi</taxon>
        <taxon>Dikarya</taxon>
        <taxon>Basidiomycota</taxon>
        <taxon>Agaricomycotina</taxon>
        <taxon>Agaricomycetes</taxon>
        <taxon>Polyporales</taxon>
        <taxon>Cerrenaceae</taxon>
        <taxon>Somion</taxon>
    </lineage>
</organism>
<feature type="region of interest" description="Disordered" evidence="1">
    <location>
        <begin position="128"/>
        <end position="182"/>
    </location>
</feature>
<gene>
    <name evidence="2" type="ORF">GFSPODELE1_LOCUS8178</name>
</gene>
<reference evidence="3" key="1">
    <citation type="submission" date="2024-04" db="EMBL/GenBank/DDBJ databases">
        <authorList>
            <person name="Shaw F."/>
            <person name="Minotto A."/>
        </authorList>
    </citation>
    <scope>NUCLEOTIDE SEQUENCE [LARGE SCALE GENOMIC DNA]</scope>
</reference>
<accession>A0ABP1DV54</accession>
<evidence type="ECO:0000256" key="1">
    <source>
        <dbReference type="SAM" id="MobiDB-lite"/>
    </source>
</evidence>
<feature type="region of interest" description="Disordered" evidence="1">
    <location>
        <begin position="202"/>
        <end position="234"/>
    </location>
</feature>
<evidence type="ECO:0000313" key="3">
    <source>
        <dbReference type="Proteomes" id="UP001497453"/>
    </source>
</evidence>
<keyword evidence="3" id="KW-1185">Reference proteome</keyword>
<sequence length="387" mass="43651">MSLFLHIQLKGEAARSLVDDQYKRVPKYPDTMKEVLGSLGIPLPHKYAPIWKSGVIKGIYSEHNESTSFYNSLDSGFSRARNSASMLEKYSIKYIKLCELGSQKWYLNTGDRWSKATSIPLALRIRPVSSSTRRSASPPRRNRPFTQDPRELNSPREPLIPQTSAAGFHKNDRADDSPAEGSAIDSTMERLLSISRSLSDQTIDVQSIKPDPDANSPMESPPMKRTRWGGPQAPVLPSTIPPSAENRNQVVEAHRALWDVRRELATLRSREKALFARIKALGSADSLTDPEERQEDTLRHRLELSESLVVALQDDLHQERLKNKELHWQYVTQSHRLEHLETALEKATRDMNGRSLVPAIMSAMTRISYLSDEALDAARREAVHGKG</sequence>
<dbReference type="EMBL" id="OZ037949">
    <property type="protein sequence ID" value="CAL1711109.1"/>
    <property type="molecule type" value="Genomic_DNA"/>
</dbReference>
<dbReference type="Proteomes" id="UP001497453">
    <property type="component" value="Chromosome 6"/>
</dbReference>
<proteinExistence type="predicted"/>
<evidence type="ECO:0000313" key="2">
    <source>
        <dbReference type="EMBL" id="CAL1711109.1"/>
    </source>
</evidence>
<name>A0ABP1DV54_9APHY</name>
<protein>
    <submittedName>
        <fullName evidence="2">Uncharacterized protein</fullName>
    </submittedName>
</protein>